<sequence length="126" mass="14614">MMIYDTIRDYREERQWSQEQMAERLGMSKNGYAKIERGEVTLNLERLEQIAQILGVGIVDLLQNKDKNVVVQTQNHNAIYYANYASDNMVLQAEIEKLQLIISHKDELLAQKDAYITALQALLNKQ</sequence>
<dbReference type="InterPro" id="IPR050807">
    <property type="entry name" value="TransReg_Diox_bact_type"/>
</dbReference>
<dbReference type="CDD" id="cd00093">
    <property type="entry name" value="HTH_XRE"/>
    <property type="match status" value="1"/>
</dbReference>
<name>A0A1T0CNP1_9GAMM</name>
<dbReference type="PROSITE" id="PS50943">
    <property type="entry name" value="HTH_CROC1"/>
    <property type="match status" value="1"/>
</dbReference>
<protein>
    <recommendedName>
        <fullName evidence="2">HTH cro/C1-type domain-containing protein</fullName>
    </recommendedName>
</protein>
<dbReference type="Pfam" id="PF01381">
    <property type="entry name" value="HTH_3"/>
    <property type="match status" value="1"/>
</dbReference>
<dbReference type="SUPFAM" id="SSF47413">
    <property type="entry name" value="lambda repressor-like DNA-binding domains"/>
    <property type="match status" value="1"/>
</dbReference>
<gene>
    <name evidence="3" type="ORF">B0681_08200</name>
</gene>
<keyword evidence="1" id="KW-0238">DNA-binding</keyword>
<comment type="caution">
    <text evidence="3">The sequence shown here is derived from an EMBL/GenBank/DDBJ whole genome shotgun (WGS) entry which is preliminary data.</text>
</comment>
<accession>A0A1T0CNP1</accession>
<dbReference type="Gene3D" id="1.10.260.40">
    <property type="entry name" value="lambda repressor-like DNA-binding domains"/>
    <property type="match status" value="1"/>
</dbReference>
<dbReference type="GO" id="GO:0003700">
    <property type="term" value="F:DNA-binding transcription factor activity"/>
    <property type="evidence" value="ECO:0007669"/>
    <property type="project" value="TreeGrafter"/>
</dbReference>
<dbReference type="GO" id="GO:0003677">
    <property type="term" value="F:DNA binding"/>
    <property type="evidence" value="ECO:0007669"/>
    <property type="project" value="UniProtKB-KW"/>
</dbReference>
<evidence type="ECO:0000256" key="1">
    <source>
        <dbReference type="ARBA" id="ARBA00023125"/>
    </source>
</evidence>
<proteinExistence type="predicted"/>
<evidence type="ECO:0000313" key="4">
    <source>
        <dbReference type="Proteomes" id="UP000190683"/>
    </source>
</evidence>
<dbReference type="PANTHER" id="PTHR46797">
    <property type="entry name" value="HTH-TYPE TRANSCRIPTIONAL REGULATOR"/>
    <property type="match status" value="1"/>
</dbReference>
<organism evidence="3 4">
    <name type="scientific">Moraxella porci DSM 25326</name>
    <dbReference type="NCBI Taxonomy" id="573983"/>
    <lineage>
        <taxon>Bacteria</taxon>
        <taxon>Pseudomonadati</taxon>
        <taxon>Pseudomonadota</taxon>
        <taxon>Gammaproteobacteria</taxon>
        <taxon>Moraxellales</taxon>
        <taxon>Moraxellaceae</taxon>
        <taxon>Moraxella</taxon>
    </lineage>
</organism>
<dbReference type="GO" id="GO:0005829">
    <property type="term" value="C:cytosol"/>
    <property type="evidence" value="ECO:0007669"/>
    <property type="project" value="TreeGrafter"/>
</dbReference>
<dbReference type="InterPro" id="IPR010982">
    <property type="entry name" value="Lambda_DNA-bd_dom_sf"/>
</dbReference>
<dbReference type="EMBL" id="MUYV01000011">
    <property type="protein sequence ID" value="OOS23933.1"/>
    <property type="molecule type" value="Genomic_DNA"/>
</dbReference>
<dbReference type="SMART" id="SM00530">
    <property type="entry name" value="HTH_XRE"/>
    <property type="match status" value="1"/>
</dbReference>
<dbReference type="PANTHER" id="PTHR46797:SF1">
    <property type="entry name" value="METHYLPHOSPHONATE SYNTHASE"/>
    <property type="match status" value="1"/>
</dbReference>
<dbReference type="AlphaFoldDB" id="A0A1T0CNP1"/>
<evidence type="ECO:0000259" key="2">
    <source>
        <dbReference type="PROSITE" id="PS50943"/>
    </source>
</evidence>
<evidence type="ECO:0000313" key="3">
    <source>
        <dbReference type="EMBL" id="OOS23933.1"/>
    </source>
</evidence>
<keyword evidence="4" id="KW-1185">Reference proteome</keyword>
<dbReference type="STRING" id="573983.B0681_08200"/>
<dbReference type="Proteomes" id="UP000190683">
    <property type="component" value="Unassembled WGS sequence"/>
</dbReference>
<feature type="domain" description="HTH cro/C1-type" evidence="2">
    <location>
        <begin position="7"/>
        <end position="61"/>
    </location>
</feature>
<dbReference type="RefSeq" id="WP_078318247.1">
    <property type="nucleotide sequence ID" value="NZ_MUYV01000011.1"/>
</dbReference>
<reference evidence="3 4" key="1">
    <citation type="submission" date="2017-02" db="EMBL/GenBank/DDBJ databases">
        <title>Draft genome sequence of Moraxella porci CCUG 54912T type strain.</title>
        <authorList>
            <person name="Salva-Serra F."/>
            <person name="Engstrom-Jakobsson H."/>
            <person name="Thorell K."/>
            <person name="Jaen-Luchoro D."/>
            <person name="Gonzales-Siles L."/>
            <person name="Karlsson R."/>
            <person name="Yazdan S."/>
            <person name="Boulund F."/>
            <person name="Johnning A."/>
            <person name="Engstrand L."/>
            <person name="Kristiansson E."/>
            <person name="Moore E."/>
        </authorList>
    </citation>
    <scope>NUCLEOTIDE SEQUENCE [LARGE SCALE GENOMIC DNA]</scope>
    <source>
        <strain evidence="3 4">CCUG 54912</strain>
    </source>
</reference>
<dbReference type="InterPro" id="IPR001387">
    <property type="entry name" value="Cro/C1-type_HTH"/>
</dbReference>